<proteinExistence type="predicted"/>
<dbReference type="Proteomes" id="UP000541444">
    <property type="component" value="Unassembled WGS sequence"/>
</dbReference>
<sequence length="110" mass="12355">MHNTPNFSSSTFKIGESSSARENVIHHDVEAVYYNLIESDDERNIDDDGNDSVNEVDEDNINAHVFMSLGVHIDNRVAHERGPTSFVIHGELYHRIGALVPNMEQEASYA</sequence>
<protein>
    <submittedName>
        <fullName evidence="2">Uncharacterized protein</fullName>
    </submittedName>
</protein>
<evidence type="ECO:0000256" key="1">
    <source>
        <dbReference type="SAM" id="MobiDB-lite"/>
    </source>
</evidence>
<organism evidence="2 3">
    <name type="scientific">Kingdonia uniflora</name>
    <dbReference type="NCBI Taxonomy" id="39325"/>
    <lineage>
        <taxon>Eukaryota</taxon>
        <taxon>Viridiplantae</taxon>
        <taxon>Streptophyta</taxon>
        <taxon>Embryophyta</taxon>
        <taxon>Tracheophyta</taxon>
        <taxon>Spermatophyta</taxon>
        <taxon>Magnoliopsida</taxon>
        <taxon>Ranunculales</taxon>
        <taxon>Circaeasteraceae</taxon>
        <taxon>Kingdonia</taxon>
    </lineage>
</organism>
<evidence type="ECO:0000313" key="3">
    <source>
        <dbReference type="Proteomes" id="UP000541444"/>
    </source>
</evidence>
<reference evidence="2 3" key="1">
    <citation type="journal article" date="2020" name="IScience">
        <title>Genome Sequencing of the Endangered Kingdonia uniflora (Circaeasteraceae, Ranunculales) Reveals Potential Mechanisms of Evolutionary Specialization.</title>
        <authorList>
            <person name="Sun Y."/>
            <person name="Deng T."/>
            <person name="Zhang A."/>
            <person name="Moore M.J."/>
            <person name="Landis J.B."/>
            <person name="Lin N."/>
            <person name="Zhang H."/>
            <person name="Zhang X."/>
            <person name="Huang J."/>
            <person name="Zhang X."/>
            <person name="Sun H."/>
            <person name="Wang H."/>
        </authorList>
    </citation>
    <scope>NUCLEOTIDE SEQUENCE [LARGE SCALE GENOMIC DNA]</scope>
    <source>
        <strain evidence="2">TB1705</strain>
        <tissue evidence="2">Leaf</tissue>
    </source>
</reference>
<name>A0A7J7NYE8_9MAGN</name>
<gene>
    <name evidence="2" type="ORF">GIB67_029538</name>
</gene>
<dbReference type="AlphaFoldDB" id="A0A7J7NYE8"/>
<feature type="region of interest" description="Disordered" evidence="1">
    <location>
        <begin position="1"/>
        <end position="20"/>
    </location>
</feature>
<comment type="caution">
    <text evidence="2">The sequence shown here is derived from an EMBL/GenBank/DDBJ whole genome shotgun (WGS) entry which is preliminary data.</text>
</comment>
<dbReference type="EMBL" id="JACGCM010000445">
    <property type="protein sequence ID" value="KAF6172120.1"/>
    <property type="molecule type" value="Genomic_DNA"/>
</dbReference>
<accession>A0A7J7NYE8</accession>
<evidence type="ECO:0000313" key="2">
    <source>
        <dbReference type="EMBL" id="KAF6172120.1"/>
    </source>
</evidence>
<keyword evidence="3" id="KW-1185">Reference proteome</keyword>